<evidence type="ECO:0000313" key="2">
    <source>
        <dbReference type="Proteomes" id="UP001595548"/>
    </source>
</evidence>
<dbReference type="Proteomes" id="UP001595548">
    <property type="component" value="Unassembled WGS sequence"/>
</dbReference>
<gene>
    <name evidence="1" type="ORF">ACFOEB_16490</name>
</gene>
<name>A0ABV7HSK1_9GAMM</name>
<evidence type="ECO:0000313" key="1">
    <source>
        <dbReference type="EMBL" id="MFC3156810.1"/>
    </source>
</evidence>
<proteinExistence type="predicted"/>
<dbReference type="SUPFAM" id="SSF158544">
    <property type="entry name" value="GspK insert domain-like"/>
    <property type="match status" value="1"/>
</dbReference>
<comment type="caution">
    <text evidence="1">The sequence shown here is derived from an EMBL/GenBank/DDBJ whole genome shotgun (WGS) entry which is preliminary data.</text>
</comment>
<organism evidence="1 2">
    <name type="scientific">Gilvimarinus japonicus</name>
    <dbReference type="NCBI Taxonomy" id="1796469"/>
    <lineage>
        <taxon>Bacteria</taxon>
        <taxon>Pseudomonadati</taxon>
        <taxon>Pseudomonadota</taxon>
        <taxon>Gammaproteobacteria</taxon>
        <taxon>Cellvibrionales</taxon>
        <taxon>Cellvibrionaceae</taxon>
        <taxon>Gilvimarinus</taxon>
    </lineage>
</organism>
<keyword evidence="2" id="KW-1185">Reference proteome</keyword>
<reference evidence="2" key="1">
    <citation type="journal article" date="2019" name="Int. J. Syst. Evol. Microbiol.">
        <title>The Global Catalogue of Microorganisms (GCM) 10K type strain sequencing project: providing services to taxonomists for standard genome sequencing and annotation.</title>
        <authorList>
            <consortium name="The Broad Institute Genomics Platform"/>
            <consortium name="The Broad Institute Genome Sequencing Center for Infectious Disease"/>
            <person name="Wu L."/>
            <person name="Ma J."/>
        </authorList>
    </citation>
    <scope>NUCLEOTIDE SEQUENCE [LARGE SCALE GENOMIC DNA]</scope>
    <source>
        <strain evidence="2">KCTC 52141</strain>
    </source>
</reference>
<dbReference type="EMBL" id="JBHRTL010000031">
    <property type="protein sequence ID" value="MFC3156810.1"/>
    <property type="molecule type" value="Genomic_DNA"/>
</dbReference>
<sequence length="264" mass="28809">MALAVLLWFLAALALLVSGLTLLSKSDIRYTRIQRAVAQANAAGDGAAALFLVDAPGKVLYDEVDGFIRQYELGGLTVDVRMVPEVGLINLGLADQEVLEQLFEYAGLGAAEANGLVESVLKWRSPMESEAIPEMHVVEDILAIPGMTRELFYRIRPLVYVDLGGGSQVDASVAPVEVLQVLAANDIEAAHRILAERVDVLEAYDVPPGVKLVSPFRLDMRVKLEGAGVFERSVWVTADGTSALGWRVFRRYPSRAVFLDQEKE</sequence>
<accession>A0ABV7HSK1</accession>
<protein>
    <recommendedName>
        <fullName evidence="3">General secretion pathway protein GspK</fullName>
    </recommendedName>
</protein>
<dbReference type="InterPro" id="IPR038072">
    <property type="entry name" value="GspK_central_sf"/>
</dbReference>
<evidence type="ECO:0008006" key="3">
    <source>
        <dbReference type="Google" id="ProtNLM"/>
    </source>
</evidence>
<dbReference type="RefSeq" id="WP_382418219.1">
    <property type="nucleotide sequence ID" value="NZ_AP031500.1"/>
</dbReference>